<evidence type="ECO:0000313" key="6">
    <source>
        <dbReference type="EMBL" id="KAF7506612.1"/>
    </source>
</evidence>
<name>A0A8H7AF12_9EURO</name>
<evidence type="ECO:0000313" key="7">
    <source>
        <dbReference type="Proteomes" id="UP000606974"/>
    </source>
</evidence>
<sequence length="190" mass="21158">MLTIPLWLKSSLDLKPTTNTKMQNGKASYLECFKPLLLKRLLTGCALQGLQQLTGVSFIFHYDASFFRNSGIDNPWVISMITSVVNVLSTLPRAIFGGEMGKKTAAHVWRCCQTANKVLIAFACFTIFFFPSIWGPLGGYRRDLPAKARAKRRSMITATNWNIDPRIPTINIATTSFAWSLPSGYEGEGD</sequence>
<keyword evidence="2 5" id="KW-0812">Transmembrane</keyword>
<evidence type="ECO:0000256" key="5">
    <source>
        <dbReference type="SAM" id="Phobius"/>
    </source>
</evidence>
<dbReference type="GO" id="GO:0016020">
    <property type="term" value="C:membrane"/>
    <property type="evidence" value="ECO:0007669"/>
    <property type="project" value="UniProtKB-SubCell"/>
</dbReference>
<proteinExistence type="predicted"/>
<dbReference type="OrthoDB" id="6612291at2759"/>
<dbReference type="InterPro" id="IPR050360">
    <property type="entry name" value="MFS_Sugar_Transporters"/>
</dbReference>
<dbReference type="PANTHER" id="PTHR48022">
    <property type="entry name" value="PLASTIDIC GLUCOSE TRANSPORTER 4"/>
    <property type="match status" value="1"/>
</dbReference>
<dbReference type="GO" id="GO:0005351">
    <property type="term" value="F:carbohydrate:proton symporter activity"/>
    <property type="evidence" value="ECO:0007669"/>
    <property type="project" value="TreeGrafter"/>
</dbReference>
<reference evidence="6" key="1">
    <citation type="submission" date="2020-02" db="EMBL/GenBank/DDBJ databases">
        <authorList>
            <person name="Palmer J.M."/>
        </authorList>
    </citation>
    <scope>NUCLEOTIDE SEQUENCE</scope>
    <source>
        <strain evidence="6">EPUS1.4</strain>
        <tissue evidence="6">Thallus</tissue>
    </source>
</reference>
<protein>
    <recommendedName>
        <fullName evidence="8">Major facilitator superfamily (MFS) profile domain-containing protein</fullName>
    </recommendedName>
</protein>
<comment type="caution">
    <text evidence="6">The sequence shown here is derived from an EMBL/GenBank/DDBJ whole genome shotgun (WGS) entry which is preliminary data.</text>
</comment>
<dbReference type="Gene3D" id="1.20.1250.20">
    <property type="entry name" value="MFS general substrate transporter like domains"/>
    <property type="match status" value="1"/>
</dbReference>
<keyword evidence="3 5" id="KW-1133">Transmembrane helix</keyword>
<evidence type="ECO:0000256" key="1">
    <source>
        <dbReference type="ARBA" id="ARBA00004141"/>
    </source>
</evidence>
<feature type="transmembrane region" description="Helical" evidence="5">
    <location>
        <begin position="76"/>
        <end position="96"/>
    </location>
</feature>
<keyword evidence="4 5" id="KW-0472">Membrane</keyword>
<dbReference type="Proteomes" id="UP000606974">
    <property type="component" value="Unassembled WGS sequence"/>
</dbReference>
<evidence type="ECO:0000256" key="2">
    <source>
        <dbReference type="ARBA" id="ARBA00022692"/>
    </source>
</evidence>
<accession>A0A8H7AF12</accession>
<gene>
    <name evidence="6" type="ORF">GJ744_011544</name>
</gene>
<keyword evidence="7" id="KW-1185">Reference proteome</keyword>
<comment type="subcellular location">
    <subcellularLocation>
        <location evidence="1">Membrane</location>
        <topology evidence="1">Multi-pass membrane protein</topology>
    </subcellularLocation>
</comment>
<dbReference type="Pfam" id="PF00083">
    <property type="entry name" value="Sugar_tr"/>
    <property type="match status" value="1"/>
</dbReference>
<dbReference type="InterPro" id="IPR036259">
    <property type="entry name" value="MFS_trans_sf"/>
</dbReference>
<evidence type="ECO:0008006" key="8">
    <source>
        <dbReference type="Google" id="ProtNLM"/>
    </source>
</evidence>
<dbReference type="PANTHER" id="PTHR48022:SF17">
    <property type="entry name" value="HEXOSE TRANSPORTER"/>
    <property type="match status" value="1"/>
</dbReference>
<organism evidence="6 7">
    <name type="scientific">Endocarpon pusillum</name>
    <dbReference type="NCBI Taxonomy" id="364733"/>
    <lineage>
        <taxon>Eukaryota</taxon>
        <taxon>Fungi</taxon>
        <taxon>Dikarya</taxon>
        <taxon>Ascomycota</taxon>
        <taxon>Pezizomycotina</taxon>
        <taxon>Eurotiomycetes</taxon>
        <taxon>Chaetothyriomycetidae</taxon>
        <taxon>Verrucariales</taxon>
        <taxon>Verrucariaceae</taxon>
        <taxon>Endocarpon</taxon>
    </lineage>
</organism>
<dbReference type="InterPro" id="IPR005828">
    <property type="entry name" value="MFS_sugar_transport-like"/>
</dbReference>
<evidence type="ECO:0000256" key="4">
    <source>
        <dbReference type="ARBA" id="ARBA00023136"/>
    </source>
</evidence>
<evidence type="ECO:0000256" key="3">
    <source>
        <dbReference type="ARBA" id="ARBA00022989"/>
    </source>
</evidence>
<dbReference type="EMBL" id="JAACFV010000083">
    <property type="protein sequence ID" value="KAF7506612.1"/>
    <property type="molecule type" value="Genomic_DNA"/>
</dbReference>
<dbReference type="AlphaFoldDB" id="A0A8H7AF12"/>
<feature type="transmembrane region" description="Helical" evidence="5">
    <location>
        <begin position="117"/>
        <end position="137"/>
    </location>
</feature>